<evidence type="ECO:0000313" key="2">
    <source>
        <dbReference type="EMBL" id="KAJ8101703.1"/>
    </source>
</evidence>
<comment type="caution">
    <text evidence="2">The sequence shown here is derived from an EMBL/GenBank/DDBJ whole genome shotgun (WGS) entry which is preliminary data.</text>
</comment>
<dbReference type="Gene3D" id="3.40.50.720">
    <property type="entry name" value="NAD(P)-binding Rossmann-like Domain"/>
    <property type="match status" value="1"/>
</dbReference>
<feature type="transmembrane region" description="Helical" evidence="1">
    <location>
        <begin position="56"/>
        <end position="74"/>
    </location>
</feature>
<sequence>MGSASYSMQLDLPGYMDTPLNTIFEEKYFHEWKAQTPMGRLGQTDELAACALWHPMQALTVLAVTFLLMLVILFC</sequence>
<keyword evidence="3" id="KW-1185">Reference proteome</keyword>
<dbReference type="GeneID" id="80882090"/>
<gene>
    <name evidence="2" type="ORF">POJ06DRAFT_247661</name>
</gene>
<feature type="non-terminal residue" evidence="2">
    <location>
        <position position="75"/>
    </location>
</feature>
<name>A0AAD7QUU9_9ASCO</name>
<dbReference type="RefSeq" id="XP_056045153.1">
    <property type="nucleotide sequence ID" value="XM_056186924.1"/>
</dbReference>
<evidence type="ECO:0000256" key="1">
    <source>
        <dbReference type="SAM" id="Phobius"/>
    </source>
</evidence>
<keyword evidence="1" id="KW-0472">Membrane</keyword>
<accession>A0AAD7QUU9</accession>
<dbReference type="SUPFAM" id="SSF51735">
    <property type="entry name" value="NAD(P)-binding Rossmann-fold domains"/>
    <property type="match status" value="1"/>
</dbReference>
<organism evidence="2 3">
    <name type="scientific">Lipomyces tetrasporus</name>
    <dbReference type="NCBI Taxonomy" id="54092"/>
    <lineage>
        <taxon>Eukaryota</taxon>
        <taxon>Fungi</taxon>
        <taxon>Dikarya</taxon>
        <taxon>Ascomycota</taxon>
        <taxon>Saccharomycotina</taxon>
        <taxon>Lipomycetes</taxon>
        <taxon>Lipomycetales</taxon>
        <taxon>Lipomycetaceae</taxon>
        <taxon>Lipomyces</taxon>
    </lineage>
</organism>
<keyword evidence="1" id="KW-1133">Transmembrane helix</keyword>
<proteinExistence type="predicted"/>
<protein>
    <submittedName>
        <fullName evidence="2">Uncharacterized protein</fullName>
    </submittedName>
</protein>
<dbReference type="EMBL" id="JARPMG010000003">
    <property type="protein sequence ID" value="KAJ8101703.1"/>
    <property type="molecule type" value="Genomic_DNA"/>
</dbReference>
<keyword evidence="1" id="KW-0812">Transmembrane</keyword>
<evidence type="ECO:0000313" key="3">
    <source>
        <dbReference type="Proteomes" id="UP001217417"/>
    </source>
</evidence>
<reference evidence="2" key="1">
    <citation type="submission" date="2023-03" db="EMBL/GenBank/DDBJ databases">
        <title>Near-Complete genome sequence of Lipomyces tetrasporous NRRL Y-64009, an oleaginous yeast capable of growing on lignocellulosic hydrolysates.</title>
        <authorList>
            <consortium name="Lawrence Berkeley National Laboratory"/>
            <person name="Jagtap S.S."/>
            <person name="Liu J.-J."/>
            <person name="Walukiewicz H.E."/>
            <person name="Pangilinan J."/>
            <person name="Lipzen A."/>
            <person name="Ahrendt S."/>
            <person name="Koriabine M."/>
            <person name="Cobaugh K."/>
            <person name="Salamov A."/>
            <person name="Yoshinaga Y."/>
            <person name="Ng V."/>
            <person name="Daum C."/>
            <person name="Grigoriev I.V."/>
            <person name="Slininger P.J."/>
            <person name="Dien B.S."/>
            <person name="Jin Y.-S."/>
            <person name="Rao C.V."/>
        </authorList>
    </citation>
    <scope>NUCLEOTIDE SEQUENCE</scope>
    <source>
        <strain evidence="2">NRRL Y-64009</strain>
    </source>
</reference>
<dbReference type="Proteomes" id="UP001217417">
    <property type="component" value="Unassembled WGS sequence"/>
</dbReference>
<dbReference type="AlphaFoldDB" id="A0AAD7QUU9"/>
<dbReference type="InterPro" id="IPR036291">
    <property type="entry name" value="NAD(P)-bd_dom_sf"/>
</dbReference>